<comment type="caution">
    <text evidence="20">The sequence shown here is derived from an EMBL/GenBank/DDBJ whole genome shotgun (WGS) entry which is preliminary data.</text>
</comment>
<keyword evidence="3" id="KW-1003">Cell membrane</keyword>
<name>A0A8J6GD95_MICOH</name>
<keyword evidence="13" id="KW-0325">Glycoprotein</keyword>
<feature type="coiled-coil region" evidence="16">
    <location>
        <begin position="1323"/>
        <end position="1350"/>
    </location>
</feature>
<evidence type="ECO:0000256" key="14">
    <source>
        <dbReference type="ARBA" id="ARBA00023303"/>
    </source>
</evidence>
<comment type="subcellular location">
    <subcellularLocation>
        <location evidence="1">Cell membrane</location>
        <topology evidence="1">Multi-pass membrane protein</topology>
    </subcellularLocation>
</comment>
<comment type="catalytic activity">
    <reaction evidence="15">
        <text>Ca(2+)(in) = Ca(2+)(out)</text>
        <dbReference type="Rhea" id="RHEA:29671"/>
        <dbReference type="ChEBI" id="CHEBI:29108"/>
    </reaction>
</comment>
<dbReference type="Pfam" id="PF00520">
    <property type="entry name" value="Ion_trans"/>
    <property type="match status" value="1"/>
</dbReference>
<evidence type="ECO:0000256" key="12">
    <source>
        <dbReference type="ARBA" id="ARBA00023136"/>
    </source>
</evidence>
<dbReference type="InterPro" id="IPR005459">
    <property type="entry name" value="TRPC3_channel"/>
</dbReference>
<evidence type="ECO:0000256" key="8">
    <source>
        <dbReference type="ARBA" id="ARBA00022837"/>
    </source>
</evidence>
<evidence type="ECO:0000256" key="3">
    <source>
        <dbReference type="ARBA" id="ARBA00022475"/>
    </source>
</evidence>
<evidence type="ECO:0000313" key="20">
    <source>
        <dbReference type="EMBL" id="KAH0511106.1"/>
    </source>
</evidence>
<dbReference type="InterPro" id="IPR056335">
    <property type="entry name" value="BBS7_hairpin"/>
</dbReference>
<feature type="transmembrane region" description="Helical" evidence="18">
    <location>
        <begin position="495"/>
        <end position="512"/>
    </location>
</feature>
<keyword evidence="11" id="KW-0406">Ion transport</keyword>
<dbReference type="GO" id="GO:0034703">
    <property type="term" value="C:cation channel complex"/>
    <property type="evidence" value="ECO:0007669"/>
    <property type="project" value="TreeGrafter"/>
</dbReference>
<evidence type="ECO:0000256" key="15">
    <source>
        <dbReference type="ARBA" id="ARBA00036634"/>
    </source>
</evidence>
<feature type="transmembrane region" description="Helical" evidence="18">
    <location>
        <begin position="408"/>
        <end position="432"/>
    </location>
</feature>
<reference evidence="20" key="1">
    <citation type="submission" date="2020-03" db="EMBL/GenBank/DDBJ databases">
        <title>Studies in the Genomics of Life Span.</title>
        <authorList>
            <person name="Glass D."/>
        </authorList>
    </citation>
    <scope>NUCLEOTIDE SEQUENCE</scope>
    <source>
        <strain evidence="20">LTLLF</strain>
        <tissue evidence="20">Muscle</tissue>
    </source>
</reference>
<dbReference type="Pfam" id="PF23360">
    <property type="entry name" value="BBS7_GAE"/>
    <property type="match status" value="1"/>
</dbReference>
<keyword evidence="10" id="KW-0040">ANK repeat</keyword>
<evidence type="ECO:0000256" key="5">
    <source>
        <dbReference type="ARBA" id="ARBA00022673"/>
    </source>
</evidence>
<dbReference type="InterPro" id="IPR005821">
    <property type="entry name" value="Ion_trans_dom"/>
</dbReference>
<dbReference type="Pfam" id="PF23361">
    <property type="entry name" value="BBS7_pf"/>
    <property type="match status" value="1"/>
</dbReference>
<evidence type="ECO:0000256" key="10">
    <source>
        <dbReference type="ARBA" id="ARBA00023043"/>
    </source>
</evidence>
<dbReference type="NCBIfam" id="TIGR00870">
    <property type="entry name" value="trp"/>
    <property type="match status" value="1"/>
</dbReference>
<evidence type="ECO:0000259" key="19">
    <source>
        <dbReference type="SMART" id="SM01420"/>
    </source>
</evidence>
<feature type="compositionally biased region" description="Acidic residues" evidence="17">
    <location>
        <begin position="19"/>
        <end position="29"/>
    </location>
</feature>
<dbReference type="SUPFAM" id="SSF50978">
    <property type="entry name" value="WD40 repeat-like"/>
    <property type="match status" value="1"/>
</dbReference>
<keyword evidence="4" id="KW-0109">Calcium transport</keyword>
<evidence type="ECO:0000256" key="16">
    <source>
        <dbReference type="SAM" id="Coils"/>
    </source>
</evidence>
<keyword evidence="5" id="KW-0107">Calcium channel</keyword>
<dbReference type="Gene3D" id="1.25.40.20">
    <property type="entry name" value="Ankyrin repeat-containing domain"/>
    <property type="match status" value="1"/>
</dbReference>
<dbReference type="InterPro" id="IPR002153">
    <property type="entry name" value="TRPC_channel"/>
</dbReference>
<feature type="domain" description="Transient receptor ion channel" evidence="19">
    <location>
        <begin position="256"/>
        <end position="318"/>
    </location>
</feature>
<dbReference type="FunFam" id="1.25.40.20:FF:000157">
    <property type="entry name" value="short transient receptor potential channel 6 isoform X1"/>
    <property type="match status" value="1"/>
</dbReference>
<feature type="transmembrane region" description="Helical" evidence="18">
    <location>
        <begin position="642"/>
        <end position="662"/>
    </location>
</feature>
<dbReference type="GO" id="GO:0015279">
    <property type="term" value="F:store-operated calcium channel activity"/>
    <property type="evidence" value="ECO:0007669"/>
    <property type="project" value="TreeGrafter"/>
</dbReference>
<dbReference type="GO" id="GO:0005886">
    <property type="term" value="C:plasma membrane"/>
    <property type="evidence" value="ECO:0007669"/>
    <property type="project" value="UniProtKB-SubCell"/>
</dbReference>
<evidence type="ECO:0000256" key="2">
    <source>
        <dbReference type="ARBA" id="ARBA00022448"/>
    </source>
</evidence>
<dbReference type="SMART" id="SM00248">
    <property type="entry name" value="ANK"/>
    <property type="match status" value="3"/>
</dbReference>
<evidence type="ECO:0000256" key="6">
    <source>
        <dbReference type="ARBA" id="ARBA00022692"/>
    </source>
</evidence>
<dbReference type="PANTHER" id="PTHR10117:SF8">
    <property type="entry name" value="SHORT TRANSIENT RECEPTOR POTENTIAL CHANNEL 3"/>
    <property type="match status" value="1"/>
</dbReference>
<evidence type="ECO:0000256" key="18">
    <source>
        <dbReference type="SAM" id="Phobius"/>
    </source>
</evidence>
<dbReference type="Pfam" id="PF23349">
    <property type="entry name" value="BBS7_hp"/>
    <property type="match status" value="1"/>
</dbReference>
<feature type="transmembrane region" description="Helical" evidence="18">
    <location>
        <begin position="682"/>
        <end position="698"/>
    </location>
</feature>
<dbReference type="GO" id="GO:0051480">
    <property type="term" value="P:regulation of cytosolic calcium ion concentration"/>
    <property type="evidence" value="ECO:0007669"/>
    <property type="project" value="TreeGrafter"/>
</dbReference>
<evidence type="ECO:0000256" key="11">
    <source>
        <dbReference type="ARBA" id="ARBA00023065"/>
    </source>
</evidence>
<feature type="transmembrane region" description="Helical" evidence="18">
    <location>
        <begin position="710"/>
        <end position="732"/>
    </location>
</feature>
<dbReference type="GO" id="GO:0070679">
    <property type="term" value="F:inositol 1,4,5 trisphosphate binding"/>
    <property type="evidence" value="ECO:0007669"/>
    <property type="project" value="TreeGrafter"/>
</dbReference>
<feature type="region of interest" description="Disordered" evidence="17">
    <location>
        <begin position="1"/>
        <end position="95"/>
    </location>
</feature>
<dbReference type="PRINTS" id="PR01644">
    <property type="entry name" value="TRPCHANNEL3"/>
</dbReference>
<keyword evidence="7" id="KW-0677">Repeat</keyword>
<dbReference type="InterPro" id="IPR056333">
    <property type="entry name" value="BBS7_pf_dom"/>
</dbReference>
<dbReference type="InterPro" id="IPR036322">
    <property type="entry name" value="WD40_repeat_dom_sf"/>
</dbReference>
<keyword evidence="6 18" id="KW-0812">Transmembrane</keyword>
<dbReference type="Pfam" id="PF08344">
    <property type="entry name" value="TRP_2"/>
    <property type="match status" value="1"/>
</dbReference>
<keyword evidence="9 18" id="KW-1133">Transmembrane helix</keyword>
<dbReference type="Proteomes" id="UP000710432">
    <property type="component" value="Unassembled WGS sequence"/>
</dbReference>
<accession>A0A8J6GD95</accession>
<evidence type="ECO:0000256" key="4">
    <source>
        <dbReference type="ARBA" id="ARBA00022568"/>
    </source>
</evidence>
<dbReference type="PRINTS" id="PR01097">
    <property type="entry name" value="TRNSRECEPTRP"/>
</dbReference>
<dbReference type="Pfam" id="PF12796">
    <property type="entry name" value="Ank_2"/>
    <property type="match status" value="1"/>
</dbReference>
<dbReference type="EMBL" id="JAATJU010022299">
    <property type="protein sequence ID" value="KAH0511106.1"/>
    <property type="molecule type" value="Genomic_DNA"/>
</dbReference>
<dbReference type="Pfam" id="PF23743">
    <property type="entry name" value="Beta-prop_BBS7"/>
    <property type="match status" value="2"/>
</dbReference>
<evidence type="ECO:0000256" key="9">
    <source>
        <dbReference type="ARBA" id="ARBA00022989"/>
    </source>
</evidence>
<dbReference type="GO" id="GO:0007338">
    <property type="term" value="P:single fertilization"/>
    <property type="evidence" value="ECO:0007669"/>
    <property type="project" value="TreeGrafter"/>
</dbReference>
<keyword evidence="14" id="KW-0407">Ion channel</keyword>
<dbReference type="InterPro" id="IPR013555">
    <property type="entry name" value="TRP_dom"/>
</dbReference>
<organism evidence="20 21">
    <name type="scientific">Microtus ochrogaster</name>
    <name type="common">Prairie vole</name>
    <dbReference type="NCBI Taxonomy" id="79684"/>
    <lineage>
        <taxon>Eukaryota</taxon>
        <taxon>Metazoa</taxon>
        <taxon>Chordata</taxon>
        <taxon>Craniata</taxon>
        <taxon>Vertebrata</taxon>
        <taxon>Euteleostomi</taxon>
        <taxon>Mammalia</taxon>
        <taxon>Eutheria</taxon>
        <taxon>Euarchontoglires</taxon>
        <taxon>Glires</taxon>
        <taxon>Rodentia</taxon>
        <taxon>Myomorpha</taxon>
        <taxon>Muroidea</taxon>
        <taxon>Cricetidae</taxon>
        <taxon>Arvicolinae</taxon>
        <taxon>Microtus</taxon>
    </lineage>
</organism>
<keyword evidence="16" id="KW-0175">Coiled coil</keyword>
<evidence type="ECO:0000256" key="17">
    <source>
        <dbReference type="SAM" id="MobiDB-lite"/>
    </source>
</evidence>
<keyword evidence="8" id="KW-0106">Calcium</keyword>
<keyword evidence="12 18" id="KW-0472">Membrane</keyword>
<sequence>MSTKVRKCREPARVTLSAPEEEEDGEAEGAESQRRRRGWRGVNGGLEPPCQRAPPSPGPDASSEGSPSRWRTAGMRDKGRRQAVRGPAFMFGSRGPSLTAEEERFLDAAEYGNIPVVRKMLEESQTLNVNCVDYMGQNALQLAVGNEHLEVTELLLKKENLARIGDALLLAISKGYVRIVEAILGHPGFAASRRLTLSPCEQELRDDDFYAYDEDGTRFSPDITPIILAAHCHKYEVVHLLLLKGARIERPHDYFCRCADCAEKQRLDAFSHSRSRINAYKGLASPAYLSLSSEDPVLTALELSNELAKLANIEKEFKNDYRKLSMQCKDFVVGVLDLCRDSEEVEAILNGDLESAEPLETHRHKASLSRVKLAIKYEVKKFVAHPNCQQQLLTIWYENLSGLREQTIAIKCLVVLVVALGLPFLAIGYWIAPCSRLGKILRSPFMKFVAHAASFIIFLGLLVFNASDRFEGISTLPNITVIDYPKQIFRVKTTQFTWTEMLIMVWVLGMMWSECKELWLEGPREYIVQLWNVLDFGMLSIFIAAFTARFLAFLQATKAQQYVDSHVQESDLSEVTLPPEVQYFTYARDKWLPSDPQIISEGLYAIAVVLSFSRIAYILPANESFGPLQISLGRTVKDIFKFMVLFIMVFLAFMIGMFILYSYYLGAKVNPAFTTVEESFKTLFWSIFGLSEVTSVVLKYDHKFIENIGYVLYGIYNVTMVVVLLNMLIAMINSSYQEIEDDSDVEWKFARSKLWLSYFDDGKTLPPPFSLVPSPKSFVYFIMRITNLSKCRRRRLQKDLELGMGNSKSRLNLFTQSNSRVFESHSFNSILHQPTRYQQIMKRLIKRYVLKAQVDKENDEVNEGELKEIKQDISSLRYELLEDKSQATEELAILIHKLTRSLVAALRGEGGTRQVTWRAGVAGRCCLKQGPWSAECLALPAKASRLASGSLPLCAVAMDLSLSRADYIQVVVGDQNGVVLCFGMKKGEAVPVFKTLPGQKISRLELGGVLNTPQEKIFLAAGSEIRGFTKRGKQFLTFETNLTETIKAIYLKRNIVEYIQFSWPGWFSHDRDQGICKKSEPKTSAETRAPVPQVSSVVLVGRYISGSDLFLSASYIYNHYCDCKDQHYYLSGDKINDVICLPVERLSRVTPVLACQDRVLRVLQGSNVMYEIEVPGPPTVLALHNGDGGDSGEDLVFGTSDGKLGLVQITPSKPIHKWEIRNSKKRGGILCVDSFDIMGDGVKDLLIGRDDGMVEVYSFENANEPVLRFDQTLSESITSIQGGCIGKDGYDEIVLATYSGWITGLTTEPTHKESGPGEELKLNQEMQNKIASLRSELEHLQFKVLQERENHQQSSQSSKAKSTVPSFSINDKFTLNKDDASYSLVLEVQTAIDNVLIQSDVPIDLLDVDKNSAVASFSSCDTESSDNFLLATYRCQANTTRLELKIRSIEGQYGTLQAYVTPRIQPKTCQVRQYHIKPLSLHQRTHFIDHDRPMNTLTLAGQFSFAEIHSWMVFCLPEVPEKPPAGECATFYFQNTFLDTQLECVYRKGEGVFKSDNISTISILKDVLSKEATKRKINLNISYEINEVSVKHTLKLIHPKLEYQLLLAKKVQLIDALKELQVHEGNTNFLIPEYRCILEEADHLQEEYKKQPAHLERLYGMITDLFIDKFKFKGTNVKTKVPVLLEILDSYDQNALISFFDAA</sequence>
<dbReference type="InterPro" id="IPR056332">
    <property type="entry name" value="Beta-prop_BBS7"/>
</dbReference>
<dbReference type="FunFam" id="1.10.287.70:FF:000041">
    <property type="entry name" value="Transient receptor potential cation channel subfamily C member 7"/>
    <property type="match status" value="1"/>
</dbReference>
<dbReference type="PANTHER" id="PTHR10117">
    <property type="entry name" value="TRANSIENT RECEPTOR POTENTIAL CHANNEL"/>
    <property type="match status" value="1"/>
</dbReference>
<protein>
    <submittedName>
        <fullName evidence="20">Short transient receptor potential channel 3</fullName>
    </submittedName>
</protein>
<evidence type="ECO:0000256" key="13">
    <source>
        <dbReference type="ARBA" id="ARBA00023180"/>
    </source>
</evidence>
<evidence type="ECO:0000313" key="21">
    <source>
        <dbReference type="Proteomes" id="UP000710432"/>
    </source>
</evidence>
<dbReference type="InterPro" id="IPR036770">
    <property type="entry name" value="Ankyrin_rpt-contain_sf"/>
</dbReference>
<dbReference type="SUPFAM" id="SSF48403">
    <property type="entry name" value="Ankyrin repeat"/>
    <property type="match status" value="1"/>
</dbReference>
<dbReference type="SMART" id="SM01420">
    <property type="entry name" value="TRP_2"/>
    <property type="match status" value="1"/>
</dbReference>
<evidence type="ECO:0000256" key="1">
    <source>
        <dbReference type="ARBA" id="ARBA00004651"/>
    </source>
</evidence>
<gene>
    <name evidence="20" type="ORF">LTLLF_152050</name>
</gene>
<proteinExistence type="predicted"/>
<keyword evidence="20" id="KW-0675">Receptor</keyword>
<evidence type="ECO:0000256" key="7">
    <source>
        <dbReference type="ARBA" id="ARBA00022737"/>
    </source>
</evidence>
<feature type="transmembrane region" description="Helical" evidence="18">
    <location>
        <begin position="444"/>
        <end position="464"/>
    </location>
</feature>
<keyword evidence="2" id="KW-0813">Transport</keyword>
<dbReference type="InterPro" id="IPR002110">
    <property type="entry name" value="Ankyrin_rpt"/>
</dbReference>
<feature type="transmembrane region" description="Helical" evidence="18">
    <location>
        <begin position="533"/>
        <end position="554"/>
    </location>
</feature>
<dbReference type="InterPro" id="IPR056334">
    <property type="entry name" value="BBS7_GAE_dom"/>
</dbReference>